<evidence type="ECO:0000313" key="3">
    <source>
        <dbReference type="EMBL" id="RHY46530.1"/>
    </source>
</evidence>
<dbReference type="PANTHER" id="PTHR11635">
    <property type="entry name" value="CAMP-DEPENDENT PROTEIN KINASE REGULATORY CHAIN"/>
    <property type="match status" value="1"/>
</dbReference>
<sequence>MGNDISTMEVLRNTPFAMFLSPEVVKDISLCFTPVKFKPGATIAFSKQEFLIVARGSVGVSTILPHAQKKVKVMELLCKKNIGDIVTHCAMRTSRIKLRRKSFLEAHERKYSGGKNVALLLDLVTVPSTTSPPAGPSNQEHTSRLVALAGLCTYEVARKDDVVCKENDFGDKFYICITGVLAVTVQTDVAAVPKVSHRSMSIVAASSNRRSVESHRPSIVVSQVLIRRIADGSYFGEISLILNMKRSATITAVEDSLLVYIDASADATPATVVIATRLLQNASKAHAATFLAAMSGDDHQRLAHLGQLEEVAKGTKLVVRHNDPVFYLVLNGKIEVDYDLPSGRMFVCLGPGGYFNELSVILQTKNLVQATAREDSVLLALHPEHFHAFFSTLPEFFAEFSLKYLQHDASLEHVINHYDAHELWLVYLEARPDNYEERIRYITNGVLFCEDADEFHLSCASFSSEDRVDQAKQVVEVYFGNNCDRPVTLRISVALSAALRGDINAAIEATCIDDTLFAHARREIIDHMDTSVLADFKRSSKFASVLTKLVCLQDIPDHLSLPMKAHLNFHVFKHRPSHEIANRYAWTSASPR</sequence>
<dbReference type="PROSITE" id="PS00889">
    <property type="entry name" value="CNMP_BINDING_2"/>
    <property type="match status" value="1"/>
</dbReference>
<dbReference type="InterPro" id="IPR014710">
    <property type="entry name" value="RmlC-like_jellyroll"/>
</dbReference>
<feature type="domain" description="Cyclic nucleotide-binding" evidence="1">
    <location>
        <begin position="154"/>
        <end position="262"/>
    </location>
</feature>
<comment type="caution">
    <text evidence="3">The sequence shown here is derived from an EMBL/GenBank/DDBJ whole genome shotgun (WGS) entry which is preliminary data.</text>
</comment>
<dbReference type="GO" id="GO:0005829">
    <property type="term" value="C:cytosol"/>
    <property type="evidence" value="ECO:0007669"/>
    <property type="project" value="TreeGrafter"/>
</dbReference>
<evidence type="ECO:0000259" key="1">
    <source>
        <dbReference type="PROSITE" id="PS50042"/>
    </source>
</evidence>
<dbReference type="AlphaFoldDB" id="A0A397CHA0"/>
<dbReference type="SMART" id="SM00100">
    <property type="entry name" value="cNMP"/>
    <property type="match status" value="2"/>
</dbReference>
<dbReference type="Gene3D" id="2.60.120.10">
    <property type="entry name" value="Jelly Rolls"/>
    <property type="match status" value="2"/>
</dbReference>
<reference evidence="3 4" key="1">
    <citation type="submission" date="2018-08" db="EMBL/GenBank/DDBJ databases">
        <title>Aphanomyces genome sequencing and annotation.</title>
        <authorList>
            <person name="Minardi D."/>
            <person name="Oidtmann B."/>
            <person name="Van Der Giezen M."/>
            <person name="Studholme D.J."/>
        </authorList>
    </citation>
    <scope>NUCLEOTIDE SEQUENCE [LARGE SCALE GENOMIC DNA]</scope>
    <source>
        <strain evidence="3 4">SA</strain>
    </source>
</reference>
<gene>
    <name evidence="3" type="ORF">DYB38_012251</name>
</gene>
<dbReference type="Pfam" id="PF00027">
    <property type="entry name" value="cNMP_binding"/>
    <property type="match status" value="2"/>
</dbReference>
<dbReference type="InterPro" id="IPR036305">
    <property type="entry name" value="RGS_sf"/>
</dbReference>
<dbReference type="PROSITE" id="PS50042">
    <property type="entry name" value="CNMP_BINDING_3"/>
    <property type="match status" value="2"/>
</dbReference>
<dbReference type="Gene3D" id="1.10.167.10">
    <property type="entry name" value="Regulator of G-protein Signalling 4, domain 2"/>
    <property type="match status" value="1"/>
</dbReference>
<organism evidence="3 4">
    <name type="scientific">Aphanomyces astaci</name>
    <name type="common">Crayfish plague agent</name>
    <dbReference type="NCBI Taxonomy" id="112090"/>
    <lineage>
        <taxon>Eukaryota</taxon>
        <taxon>Sar</taxon>
        <taxon>Stramenopiles</taxon>
        <taxon>Oomycota</taxon>
        <taxon>Saprolegniomycetes</taxon>
        <taxon>Saprolegniales</taxon>
        <taxon>Verrucalvaceae</taxon>
        <taxon>Aphanomyces</taxon>
    </lineage>
</organism>
<name>A0A397CHA0_APHAT</name>
<proteinExistence type="predicted"/>
<dbReference type="InterPro" id="IPR016137">
    <property type="entry name" value="RGS"/>
</dbReference>
<dbReference type="GO" id="GO:0005952">
    <property type="term" value="C:cAMP-dependent protein kinase complex"/>
    <property type="evidence" value="ECO:0007669"/>
    <property type="project" value="InterPro"/>
</dbReference>
<dbReference type="InterPro" id="IPR044926">
    <property type="entry name" value="RGS_subdomain_2"/>
</dbReference>
<dbReference type="InterPro" id="IPR050503">
    <property type="entry name" value="cAMP-dep_PK_reg_su-like"/>
</dbReference>
<dbReference type="SUPFAM" id="SSF48097">
    <property type="entry name" value="Regulator of G-protein signaling, RGS"/>
    <property type="match status" value="1"/>
</dbReference>
<evidence type="ECO:0000313" key="4">
    <source>
        <dbReference type="Proteomes" id="UP000265716"/>
    </source>
</evidence>
<feature type="domain" description="RGS" evidence="2">
    <location>
        <begin position="410"/>
        <end position="546"/>
    </location>
</feature>
<dbReference type="InterPro" id="IPR018490">
    <property type="entry name" value="cNMP-bd_dom_sf"/>
</dbReference>
<evidence type="ECO:0008006" key="5">
    <source>
        <dbReference type="Google" id="ProtNLM"/>
    </source>
</evidence>
<dbReference type="SUPFAM" id="SSF51206">
    <property type="entry name" value="cAMP-binding domain-like"/>
    <property type="match status" value="2"/>
</dbReference>
<dbReference type="InterPro" id="IPR018488">
    <property type="entry name" value="cNMP-bd_CS"/>
</dbReference>
<dbReference type="CDD" id="cd00038">
    <property type="entry name" value="CAP_ED"/>
    <property type="match status" value="2"/>
</dbReference>
<feature type="domain" description="Cyclic nucleotide-binding" evidence="1">
    <location>
        <begin position="326"/>
        <end position="407"/>
    </location>
</feature>
<dbReference type="EMBL" id="QUTC01007749">
    <property type="protein sequence ID" value="RHY46530.1"/>
    <property type="molecule type" value="Genomic_DNA"/>
</dbReference>
<protein>
    <recommendedName>
        <fullName evidence="5">Cyclic nucleotide-binding domain-containing protein</fullName>
    </recommendedName>
</protein>
<evidence type="ECO:0000259" key="2">
    <source>
        <dbReference type="PROSITE" id="PS50132"/>
    </source>
</evidence>
<accession>A0A397CHA0</accession>
<dbReference type="PANTHER" id="PTHR11635:SF152">
    <property type="entry name" value="CAMP-DEPENDENT PROTEIN KINASE TYPE I REGULATORY SUBUNIT-RELATED"/>
    <property type="match status" value="1"/>
</dbReference>
<dbReference type="InterPro" id="IPR000595">
    <property type="entry name" value="cNMP-bd_dom"/>
</dbReference>
<dbReference type="Proteomes" id="UP000265716">
    <property type="component" value="Unassembled WGS sequence"/>
</dbReference>
<dbReference type="PROSITE" id="PS50132">
    <property type="entry name" value="RGS"/>
    <property type="match status" value="1"/>
</dbReference>